<feature type="compositionally biased region" description="Basic and acidic residues" evidence="1">
    <location>
        <begin position="35"/>
        <end position="46"/>
    </location>
</feature>
<dbReference type="EMBL" id="CAADFJ010000078">
    <property type="protein sequence ID" value="VFK01976.1"/>
    <property type="molecule type" value="Genomic_DNA"/>
</dbReference>
<evidence type="ECO:0000313" key="4">
    <source>
        <dbReference type="EMBL" id="VFK01976.1"/>
    </source>
</evidence>
<reference evidence="4" key="1">
    <citation type="submission" date="2019-02" db="EMBL/GenBank/DDBJ databases">
        <authorList>
            <person name="Gruber-Vodicka R. H."/>
            <person name="Seah K. B. B."/>
        </authorList>
    </citation>
    <scope>NUCLEOTIDE SEQUENCE</scope>
    <source>
        <strain evidence="4">BECK_SA2B12</strain>
        <strain evidence="2">BECK_SA2B15</strain>
        <strain evidence="3">BECK_SA2B20</strain>
    </source>
</reference>
<organism evidence="4">
    <name type="scientific">Candidatus Kentrum eta</name>
    <dbReference type="NCBI Taxonomy" id="2126337"/>
    <lineage>
        <taxon>Bacteria</taxon>
        <taxon>Pseudomonadati</taxon>
        <taxon>Pseudomonadota</taxon>
        <taxon>Gammaproteobacteria</taxon>
        <taxon>Candidatus Kentrum</taxon>
    </lineage>
</organism>
<dbReference type="AlphaFoldDB" id="A0A450VB06"/>
<feature type="region of interest" description="Disordered" evidence="1">
    <location>
        <begin position="32"/>
        <end position="56"/>
    </location>
</feature>
<name>A0A450VB06_9GAMM</name>
<dbReference type="EMBL" id="CAADFG010000081">
    <property type="protein sequence ID" value="VFJ95045.1"/>
    <property type="molecule type" value="Genomic_DNA"/>
</dbReference>
<accession>A0A450VB06</accession>
<evidence type="ECO:0000256" key="1">
    <source>
        <dbReference type="SAM" id="MobiDB-lite"/>
    </source>
</evidence>
<evidence type="ECO:0000313" key="2">
    <source>
        <dbReference type="EMBL" id="VFJ95045.1"/>
    </source>
</evidence>
<gene>
    <name evidence="2" type="ORF">BECKH772A_GA0070896_100818</name>
    <name evidence="3" type="ORF">BECKH772B_GA0070898_100818</name>
    <name evidence="4" type="ORF">BECKH772C_GA0070978_100788</name>
</gene>
<evidence type="ECO:0000313" key="3">
    <source>
        <dbReference type="EMBL" id="VFJ95774.1"/>
    </source>
</evidence>
<dbReference type="EMBL" id="CAADFI010000081">
    <property type="protein sequence ID" value="VFJ95774.1"/>
    <property type="molecule type" value="Genomic_DNA"/>
</dbReference>
<protein>
    <submittedName>
        <fullName evidence="4">Uncharacterized protein</fullName>
    </submittedName>
</protein>
<sequence length="68" mass="7447">MAGLSIFPPRGEYPAENTTCVRGERRGKNCGLWHGGDHRQAGEGKKTVGNPSGETRPKNVAVYYMKID</sequence>
<proteinExistence type="predicted"/>